<sequence length="288" mass="30554">MTIQDTRDPGTISRFLATVIRPPAPRAVPVVRHTVVVGVDGTPASETAVDHATIEAELRGWPLSIVHAQPRDVSPADREHGTALLRRLTERARTRTGSVASRLVTGPPMSCLLDRASPEDLLVVGAGHTPVIGLLTGATSDQVAARHRGPVLVARTPGPPPGTSRDTRPVVAGYDGSPWADRAVRFAVEEARWRGSDLTVLWSLPAWMGPADARTRAARLSTATNRAGVRTRVSRVAGDPRPRFMLESERAAAIVVGARGTGGLTGLLLGSVSQALIHQARCPVFVVH</sequence>
<dbReference type="SUPFAM" id="SSF52402">
    <property type="entry name" value="Adenine nucleotide alpha hydrolases-like"/>
    <property type="match status" value="2"/>
</dbReference>
<feature type="domain" description="UspA" evidence="4">
    <location>
        <begin position="168"/>
        <end position="288"/>
    </location>
</feature>
<dbReference type="Proteomes" id="UP001240236">
    <property type="component" value="Unassembled WGS sequence"/>
</dbReference>
<evidence type="ECO:0000256" key="1">
    <source>
        <dbReference type="ARBA" id="ARBA00008791"/>
    </source>
</evidence>
<proteinExistence type="inferred from homology"/>
<dbReference type="Pfam" id="PF00582">
    <property type="entry name" value="Usp"/>
    <property type="match status" value="2"/>
</dbReference>
<dbReference type="InterPro" id="IPR006015">
    <property type="entry name" value="Universal_stress_UspA"/>
</dbReference>
<evidence type="ECO:0000313" key="5">
    <source>
        <dbReference type="EMBL" id="MDQ0363572.1"/>
    </source>
</evidence>
<evidence type="ECO:0000256" key="3">
    <source>
        <dbReference type="ARBA" id="ARBA00022840"/>
    </source>
</evidence>
<evidence type="ECO:0000313" key="6">
    <source>
        <dbReference type="Proteomes" id="UP001240236"/>
    </source>
</evidence>
<reference evidence="5 6" key="1">
    <citation type="submission" date="2023-07" db="EMBL/GenBank/DDBJ databases">
        <title>Sequencing the genomes of 1000 actinobacteria strains.</title>
        <authorList>
            <person name="Klenk H.-P."/>
        </authorList>
    </citation>
    <scope>NUCLEOTIDE SEQUENCE [LARGE SCALE GENOMIC DNA]</scope>
    <source>
        <strain evidence="5 6">DSM 44709</strain>
    </source>
</reference>
<feature type="domain" description="UspA" evidence="4">
    <location>
        <begin position="33"/>
        <end position="155"/>
    </location>
</feature>
<evidence type="ECO:0000256" key="2">
    <source>
        <dbReference type="ARBA" id="ARBA00022741"/>
    </source>
</evidence>
<evidence type="ECO:0000259" key="4">
    <source>
        <dbReference type="Pfam" id="PF00582"/>
    </source>
</evidence>
<keyword evidence="2" id="KW-0547">Nucleotide-binding</keyword>
<dbReference type="EMBL" id="JAUSUZ010000001">
    <property type="protein sequence ID" value="MDQ0363572.1"/>
    <property type="molecule type" value="Genomic_DNA"/>
</dbReference>
<comment type="caution">
    <text evidence="5">The sequence shown here is derived from an EMBL/GenBank/DDBJ whole genome shotgun (WGS) entry which is preliminary data.</text>
</comment>
<dbReference type="PANTHER" id="PTHR46268:SF27">
    <property type="entry name" value="UNIVERSAL STRESS PROTEIN RV2623"/>
    <property type="match status" value="1"/>
</dbReference>
<protein>
    <submittedName>
        <fullName evidence="5">Nucleotide-binding universal stress UspA family protein</fullName>
    </submittedName>
</protein>
<keyword evidence="3" id="KW-0067">ATP-binding</keyword>
<dbReference type="AlphaFoldDB" id="A0AAE4AV34"/>
<dbReference type="GO" id="GO:0005524">
    <property type="term" value="F:ATP binding"/>
    <property type="evidence" value="ECO:0007669"/>
    <property type="project" value="UniProtKB-KW"/>
</dbReference>
<gene>
    <name evidence="5" type="ORF">J2S42_000241</name>
</gene>
<dbReference type="Gene3D" id="3.40.50.620">
    <property type="entry name" value="HUPs"/>
    <property type="match status" value="2"/>
</dbReference>
<dbReference type="InterPro" id="IPR006016">
    <property type="entry name" value="UspA"/>
</dbReference>
<dbReference type="InterPro" id="IPR014729">
    <property type="entry name" value="Rossmann-like_a/b/a_fold"/>
</dbReference>
<keyword evidence="6" id="KW-1185">Reference proteome</keyword>
<organism evidence="5 6">
    <name type="scientific">Catenuloplanes indicus</name>
    <dbReference type="NCBI Taxonomy" id="137267"/>
    <lineage>
        <taxon>Bacteria</taxon>
        <taxon>Bacillati</taxon>
        <taxon>Actinomycetota</taxon>
        <taxon>Actinomycetes</taxon>
        <taxon>Micromonosporales</taxon>
        <taxon>Micromonosporaceae</taxon>
        <taxon>Catenuloplanes</taxon>
    </lineage>
</organism>
<dbReference type="PANTHER" id="PTHR46268">
    <property type="entry name" value="STRESS RESPONSE PROTEIN NHAX"/>
    <property type="match status" value="1"/>
</dbReference>
<comment type="similarity">
    <text evidence="1">Belongs to the universal stress protein A family.</text>
</comment>
<accession>A0AAE4AV34</accession>
<dbReference type="RefSeq" id="WP_307234303.1">
    <property type="nucleotide sequence ID" value="NZ_JAUSUZ010000001.1"/>
</dbReference>
<dbReference type="PRINTS" id="PR01438">
    <property type="entry name" value="UNVRSLSTRESS"/>
</dbReference>
<name>A0AAE4AV34_9ACTN</name>